<sequence>MLVVVSFLLALVGSLSDAALVPGIFGPGTGSCGPITVLYGTSGSGSHLQAFVAPAPLPPTALNTVCTPTSSDTYTYTLGPSGLPSYTLAPALRKIGTNISPALGYFDTPALNFATATPLAGAPPTPIPAGTYDAGIVYKPSSANTQCLNGSSTEQSAFLIQAPTATSVTGSATTPSGAPYTLLVNVTYSTAAVQLPFSDPAAVSQGILQVATGSTSPQILKGTATVTSTGPGVVTYSFTPDQPLATGAYTVSATYTPSANFLIASTSSAFSFTVTPALTSPPPTTTATPTTTAAPTTSANPATTATPTTTAKPSTTNAPATSTRAPATTTRAPATTTKRPPTTTPRPTTTKPPKTPPPSPLQMCCAMGFSFCCG</sequence>
<reference evidence="3 4" key="1">
    <citation type="submission" date="2024-06" db="EMBL/GenBank/DDBJ databases">
        <authorList>
            <person name="Kraege A."/>
            <person name="Thomma B."/>
        </authorList>
    </citation>
    <scope>NUCLEOTIDE SEQUENCE [LARGE SCALE GENOMIC DNA]</scope>
</reference>
<feature type="region of interest" description="Disordered" evidence="1">
    <location>
        <begin position="279"/>
        <end position="360"/>
    </location>
</feature>
<protein>
    <submittedName>
        <fullName evidence="3">G5596 protein</fullName>
    </submittedName>
</protein>
<evidence type="ECO:0000313" key="3">
    <source>
        <dbReference type="EMBL" id="CAL5223131.1"/>
    </source>
</evidence>
<evidence type="ECO:0000256" key="2">
    <source>
        <dbReference type="SAM" id="SignalP"/>
    </source>
</evidence>
<name>A0ABP1FVR6_9CHLO</name>
<evidence type="ECO:0000256" key="1">
    <source>
        <dbReference type="SAM" id="MobiDB-lite"/>
    </source>
</evidence>
<proteinExistence type="predicted"/>
<keyword evidence="4" id="KW-1185">Reference proteome</keyword>
<dbReference type="Proteomes" id="UP001497392">
    <property type="component" value="Unassembled WGS sequence"/>
</dbReference>
<keyword evidence="2" id="KW-0732">Signal</keyword>
<accession>A0ABP1FVR6</accession>
<comment type="caution">
    <text evidence="3">The sequence shown here is derived from an EMBL/GenBank/DDBJ whole genome shotgun (WGS) entry which is preliminary data.</text>
</comment>
<gene>
    <name evidence="3" type="primary">g5596</name>
    <name evidence="3" type="ORF">VP750_LOCUS4790</name>
</gene>
<feature type="signal peptide" evidence="2">
    <location>
        <begin position="1"/>
        <end position="18"/>
    </location>
</feature>
<evidence type="ECO:0000313" key="4">
    <source>
        <dbReference type="Proteomes" id="UP001497392"/>
    </source>
</evidence>
<feature type="chain" id="PRO_5045274240" evidence="2">
    <location>
        <begin position="19"/>
        <end position="374"/>
    </location>
</feature>
<organism evidence="3 4">
    <name type="scientific">Coccomyxa viridis</name>
    <dbReference type="NCBI Taxonomy" id="1274662"/>
    <lineage>
        <taxon>Eukaryota</taxon>
        <taxon>Viridiplantae</taxon>
        <taxon>Chlorophyta</taxon>
        <taxon>core chlorophytes</taxon>
        <taxon>Trebouxiophyceae</taxon>
        <taxon>Trebouxiophyceae incertae sedis</taxon>
        <taxon>Coccomyxaceae</taxon>
        <taxon>Coccomyxa</taxon>
    </lineage>
</organism>
<dbReference type="EMBL" id="CAXHTA020000008">
    <property type="protein sequence ID" value="CAL5223131.1"/>
    <property type="molecule type" value="Genomic_DNA"/>
</dbReference>
<feature type="compositionally biased region" description="Low complexity" evidence="1">
    <location>
        <begin position="285"/>
        <end position="352"/>
    </location>
</feature>